<feature type="domain" description="HTH luxR-type" evidence="6">
    <location>
        <begin position="144"/>
        <end position="209"/>
    </location>
</feature>
<comment type="caution">
    <text evidence="5">Lacks conserved residue(s) required for the propagation of feature annotation.</text>
</comment>
<dbReference type="SMART" id="SM00421">
    <property type="entry name" value="HTH_LUXR"/>
    <property type="match status" value="1"/>
</dbReference>
<dbReference type="Gene3D" id="3.40.50.2300">
    <property type="match status" value="1"/>
</dbReference>
<evidence type="ECO:0000256" key="5">
    <source>
        <dbReference type="PROSITE-ProRule" id="PRU00169"/>
    </source>
</evidence>
<dbReference type="InterPro" id="IPR016032">
    <property type="entry name" value="Sig_transdc_resp-reg_C-effctor"/>
</dbReference>
<protein>
    <submittedName>
        <fullName evidence="8">Transcriptional regulator, LuxR family</fullName>
    </submittedName>
</protein>
<dbReference type="InterPro" id="IPR001789">
    <property type="entry name" value="Sig_transdc_resp-reg_receiver"/>
</dbReference>
<dbReference type="CDD" id="cd06170">
    <property type="entry name" value="LuxR_C_like"/>
    <property type="match status" value="1"/>
</dbReference>
<dbReference type="SMART" id="SM00448">
    <property type="entry name" value="REC"/>
    <property type="match status" value="1"/>
</dbReference>
<keyword evidence="4" id="KW-0804">Transcription</keyword>
<dbReference type="Pfam" id="PF00196">
    <property type="entry name" value="GerE"/>
    <property type="match status" value="1"/>
</dbReference>
<dbReference type="SUPFAM" id="SSF52172">
    <property type="entry name" value="CheY-like"/>
    <property type="match status" value="1"/>
</dbReference>
<dbReference type="CDD" id="cd17535">
    <property type="entry name" value="REC_NarL-like"/>
    <property type="match status" value="1"/>
</dbReference>
<dbReference type="EMBL" id="AGEY01000173">
    <property type="protein sequence ID" value="EHL96715.1"/>
    <property type="molecule type" value="Genomic_DNA"/>
</dbReference>
<dbReference type="InterPro" id="IPR000792">
    <property type="entry name" value="Tscrpt_reg_LuxR_C"/>
</dbReference>
<dbReference type="GO" id="GO:0000160">
    <property type="term" value="P:phosphorelay signal transduction system"/>
    <property type="evidence" value="ECO:0007669"/>
    <property type="project" value="InterPro"/>
</dbReference>
<dbReference type="InterPro" id="IPR058245">
    <property type="entry name" value="NreC/VraR/RcsB-like_REC"/>
</dbReference>
<evidence type="ECO:0000256" key="3">
    <source>
        <dbReference type="ARBA" id="ARBA00023125"/>
    </source>
</evidence>
<dbReference type="HOGENOM" id="CLU_000445_90_1_9"/>
<keyword evidence="1" id="KW-0597">Phosphoprotein</keyword>
<evidence type="ECO:0000256" key="1">
    <source>
        <dbReference type="ARBA" id="ARBA00022553"/>
    </source>
</evidence>
<dbReference type="STRING" id="797515.HMPREF9103_02291"/>
<reference evidence="8 9" key="1">
    <citation type="submission" date="2011-09" db="EMBL/GenBank/DDBJ databases">
        <authorList>
            <person name="Weinstock G."/>
            <person name="Sodergren E."/>
            <person name="Clifton S."/>
            <person name="Fulton L."/>
            <person name="Fulton B."/>
            <person name="Courtney L."/>
            <person name="Fronick C."/>
            <person name="Harrison M."/>
            <person name="Strong C."/>
            <person name="Farmer C."/>
            <person name="Delahaunty K."/>
            <person name="Markovic C."/>
            <person name="Hall O."/>
            <person name="Minx P."/>
            <person name="Tomlinson C."/>
            <person name="Mitreva M."/>
            <person name="Hou S."/>
            <person name="Chen J."/>
            <person name="Wollam A."/>
            <person name="Pepin K.H."/>
            <person name="Johnson M."/>
            <person name="Bhonagiri V."/>
            <person name="Zhang X."/>
            <person name="Suruliraj S."/>
            <person name="Warren W."/>
            <person name="Chinwalla A."/>
            <person name="Mardis E.R."/>
            <person name="Wilson R.K."/>
        </authorList>
    </citation>
    <scope>NUCLEOTIDE SEQUENCE [LARGE SCALE GENOMIC DNA]</scope>
    <source>
        <strain evidence="8 9">F0439</strain>
    </source>
</reference>
<dbReference type="PANTHER" id="PTHR45566">
    <property type="entry name" value="HTH-TYPE TRANSCRIPTIONAL REGULATOR YHJB-RELATED"/>
    <property type="match status" value="1"/>
</dbReference>
<evidence type="ECO:0000259" key="7">
    <source>
        <dbReference type="PROSITE" id="PS50110"/>
    </source>
</evidence>
<evidence type="ECO:0000313" key="9">
    <source>
        <dbReference type="Proteomes" id="UP000004625"/>
    </source>
</evidence>
<dbReference type="eggNOG" id="COG2197">
    <property type="taxonomic scope" value="Bacteria"/>
</dbReference>
<dbReference type="PRINTS" id="PR00038">
    <property type="entry name" value="HTHLUXR"/>
</dbReference>
<dbReference type="PROSITE" id="PS50110">
    <property type="entry name" value="RESPONSE_REGULATORY"/>
    <property type="match status" value="1"/>
</dbReference>
<dbReference type="PANTHER" id="PTHR45566:SF1">
    <property type="entry name" value="HTH-TYPE TRANSCRIPTIONAL REGULATOR YHJB-RELATED"/>
    <property type="match status" value="1"/>
</dbReference>
<gene>
    <name evidence="8" type="ORF">HMPREF9103_02291</name>
</gene>
<dbReference type="RefSeq" id="WP_008214095.1">
    <property type="nucleotide sequence ID" value="NZ_JH415048.1"/>
</dbReference>
<evidence type="ECO:0000313" key="8">
    <source>
        <dbReference type="EMBL" id="EHL96715.1"/>
    </source>
</evidence>
<feature type="domain" description="Response regulatory" evidence="7">
    <location>
        <begin position="3"/>
        <end position="119"/>
    </location>
</feature>
<dbReference type="PROSITE" id="PS50043">
    <property type="entry name" value="HTH_LUXR_2"/>
    <property type="match status" value="1"/>
</dbReference>
<comment type="caution">
    <text evidence="8">The sequence shown here is derived from an EMBL/GenBank/DDBJ whole genome shotgun (WGS) entry which is preliminary data.</text>
</comment>
<dbReference type="PATRIC" id="fig|797515.3.peg.2067"/>
<dbReference type="AlphaFoldDB" id="G9ZRD0"/>
<dbReference type="GO" id="GO:0006355">
    <property type="term" value="P:regulation of DNA-templated transcription"/>
    <property type="evidence" value="ECO:0007669"/>
    <property type="project" value="InterPro"/>
</dbReference>
<dbReference type="PROSITE" id="PS00622">
    <property type="entry name" value="HTH_LUXR_1"/>
    <property type="match status" value="1"/>
</dbReference>
<dbReference type="GO" id="GO:0003677">
    <property type="term" value="F:DNA binding"/>
    <property type="evidence" value="ECO:0007669"/>
    <property type="project" value="UniProtKB-KW"/>
</dbReference>
<dbReference type="InterPro" id="IPR051015">
    <property type="entry name" value="EvgA-like"/>
</dbReference>
<organism evidence="8 9">
    <name type="scientific">Lentilactobacillus parafarraginis F0439</name>
    <dbReference type="NCBI Taxonomy" id="797515"/>
    <lineage>
        <taxon>Bacteria</taxon>
        <taxon>Bacillati</taxon>
        <taxon>Bacillota</taxon>
        <taxon>Bacilli</taxon>
        <taxon>Lactobacillales</taxon>
        <taxon>Lactobacillaceae</taxon>
        <taxon>Lentilactobacillus</taxon>
    </lineage>
</organism>
<keyword evidence="9" id="KW-1185">Reference proteome</keyword>
<name>G9ZRD0_9LACO</name>
<evidence type="ECO:0000256" key="4">
    <source>
        <dbReference type="ARBA" id="ARBA00023163"/>
    </source>
</evidence>
<keyword evidence="3" id="KW-0238">DNA-binding</keyword>
<keyword evidence="2" id="KW-0805">Transcription regulation</keyword>
<dbReference type="SUPFAM" id="SSF46894">
    <property type="entry name" value="C-terminal effector domain of the bipartite response regulators"/>
    <property type="match status" value="1"/>
</dbReference>
<dbReference type="InterPro" id="IPR011006">
    <property type="entry name" value="CheY-like_superfamily"/>
</dbReference>
<proteinExistence type="predicted"/>
<evidence type="ECO:0000259" key="6">
    <source>
        <dbReference type="PROSITE" id="PS50043"/>
    </source>
</evidence>
<evidence type="ECO:0000256" key="2">
    <source>
        <dbReference type="ARBA" id="ARBA00023015"/>
    </source>
</evidence>
<dbReference type="Pfam" id="PF00072">
    <property type="entry name" value="Response_reg"/>
    <property type="match status" value="1"/>
</dbReference>
<accession>G9ZRD0</accession>
<sequence length="213" mass="24453">MYNVIIAERQEITRTGIKHLVNEQPFFQTIVDVDNTIDLMLEIDKGEAGLIITGLDMPGENTILSIRQIHKFYPHLPILVLSNHDEIECVKQCFLFGASGYVLKNSQNSEIVTAMKKVMFQDQYIDPSLPVSKMDLMTSFCYPHQQSYDKLSRREREVFPLAVLGYGNKEIARRLCISTKTVEAHKTHMMQKLSLTHHADLIQYAAKNHLVNF</sequence>
<dbReference type="Proteomes" id="UP000004625">
    <property type="component" value="Unassembled WGS sequence"/>
</dbReference>